<keyword evidence="2" id="KW-1185">Reference proteome</keyword>
<proteinExistence type="predicted"/>
<protein>
    <submittedName>
        <fullName evidence="1">Uncharacterized protein</fullName>
    </submittedName>
</protein>
<organism evidence="1 2">
    <name type="scientific">Bauhinia variegata</name>
    <name type="common">Purple orchid tree</name>
    <name type="synonym">Phanera variegata</name>
    <dbReference type="NCBI Taxonomy" id="167791"/>
    <lineage>
        <taxon>Eukaryota</taxon>
        <taxon>Viridiplantae</taxon>
        <taxon>Streptophyta</taxon>
        <taxon>Embryophyta</taxon>
        <taxon>Tracheophyta</taxon>
        <taxon>Spermatophyta</taxon>
        <taxon>Magnoliopsida</taxon>
        <taxon>eudicotyledons</taxon>
        <taxon>Gunneridae</taxon>
        <taxon>Pentapetalae</taxon>
        <taxon>rosids</taxon>
        <taxon>fabids</taxon>
        <taxon>Fabales</taxon>
        <taxon>Fabaceae</taxon>
        <taxon>Cercidoideae</taxon>
        <taxon>Cercideae</taxon>
        <taxon>Bauhiniinae</taxon>
        <taxon>Bauhinia</taxon>
    </lineage>
</organism>
<dbReference type="Proteomes" id="UP000828941">
    <property type="component" value="Chromosome 1"/>
</dbReference>
<evidence type="ECO:0000313" key="1">
    <source>
        <dbReference type="EMBL" id="KAI4356669.1"/>
    </source>
</evidence>
<gene>
    <name evidence="1" type="ORF">L6164_000674</name>
</gene>
<sequence>MSYQSFKETIEGMEEMANFTQVQHRRKIFRLGCSSMGSESPVTNPTKFAEPDSLYHRIINIKEIEPVLPSDCCIYEVPINLRQVNENEKAYTPLLISIGPLHHGKEEFSKMEKQKEMYFQFFWKRLPKQDFEKYEAYLRGQEHKIRSCYSEKYDDDTKKTDFVSMILLDSVFIMELFLRNLKSKKELENDYIFTKPWISKTIQRDLLLLENQLPIFVLKKFYDSVVPEGEKGRYANFLNLAHKYFESFDPMKSPEEAVPNDAKNNHRTSSFRELLYHEYPQKQDENLKNWEESIHFTDLIRYLYLPSKLEVKPSQDVLRNAMKLNEAGITFEKLTDKRLLDIKFKKERFSYFLCLSCLPYFTCFKARFQIPQLKVDHTTECVLRNLIAFEQCHYPETPYICNYVSLIDSLIHTTDDVELLVETQVLVHELGSHKELATLVNGLCQHVVTNATCYSDIIWDLNQHYKNIWNRSMAALRLVYFRDPWRSSATLVGIVVVVFGVFQFCRVIRSIFGHHK</sequence>
<reference evidence="1 2" key="1">
    <citation type="journal article" date="2022" name="DNA Res.">
        <title>Chromosomal-level genome assembly of the orchid tree Bauhinia variegata (Leguminosae; Cercidoideae) supports the allotetraploid origin hypothesis of Bauhinia.</title>
        <authorList>
            <person name="Zhong Y."/>
            <person name="Chen Y."/>
            <person name="Zheng D."/>
            <person name="Pang J."/>
            <person name="Liu Y."/>
            <person name="Luo S."/>
            <person name="Meng S."/>
            <person name="Qian L."/>
            <person name="Wei D."/>
            <person name="Dai S."/>
            <person name="Zhou R."/>
        </authorList>
    </citation>
    <scope>NUCLEOTIDE SEQUENCE [LARGE SCALE GENOMIC DNA]</scope>
    <source>
        <strain evidence="1">BV-YZ2020</strain>
    </source>
</reference>
<accession>A0ACB9Q6I5</accession>
<name>A0ACB9Q6I5_BAUVA</name>
<comment type="caution">
    <text evidence="1">The sequence shown here is derived from an EMBL/GenBank/DDBJ whole genome shotgun (WGS) entry which is preliminary data.</text>
</comment>
<dbReference type="EMBL" id="CM039426">
    <property type="protein sequence ID" value="KAI4356669.1"/>
    <property type="molecule type" value="Genomic_DNA"/>
</dbReference>
<evidence type="ECO:0000313" key="2">
    <source>
        <dbReference type="Proteomes" id="UP000828941"/>
    </source>
</evidence>